<dbReference type="GO" id="GO:0000793">
    <property type="term" value="C:condensed chromosome"/>
    <property type="evidence" value="ECO:0007669"/>
    <property type="project" value="TreeGrafter"/>
</dbReference>
<dbReference type="Pfam" id="PF02961">
    <property type="entry name" value="SAM_BAF"/>
    <property type="match status" value="1"/>
</dbReference>
<gene>
    <name evidence="7" type="ORF">Ocin01_07645</name>
</gene>
<name>A0A1D2N177_ORCCI</name>
<keyword evidence="8" id="KW-1185">Reference proteome</keyword>
<dbReference type="SUPFAM" id="SSF47798">
    <property type="entry name" value="Barrier-to-autointegration factor, BAF"/>
    <property type="match status" value="1"/>
</dbReference>
<dbReference type="Gene3D" id="1.10.150.40">
    <property type="entry name" value="Barrier-to-autointegration factor, BAF"/>
    <property type="match status" value="1"/>
</dbReference>
<dbReference type="InterPro" id="IPR004122">
    <property type="entry name" value="BAF_prot"/>
</dbReference>
<comment type="subcellular location">
    <subcellularLocation>
        <location evidence="1">Nucleus</location>
    </subcellularLocation>
</comment>
<evidence type="ECO:0000256" key="3">
    <source>
        <dbReference type="ARBA" id="ARBA00023242"/>
    </source>
</evidence>
<dbReference type="EMBL" id="LJIJ01000303">
    <property type="protein sequence ID" value="ODM99046.1"/>
    <property type="molecule type" value="Genomic_DNA"/>
</dbReference>
<protein>
    <recommendedName>
        <fullName evidence="6">Barrier-to-autointegration factor 1</fullName>
    </recommendedName>
</protein>
<keyword evidence="2" id="KW-0238">DNA-binding</keyword>
<proteinExistence type="inferred from homology"/>
<evidence type="ECO:0000256" key="6">
    <source>
        <dbReference type="ARBA" id="ARBA00069025"/>
    </source>
</evidence>
<organism evidence="7 8">
    <name type="scientific">Orchesella cincta</name>
    <name type="common">Springtail</name>
    <name type="synonym">Podura cincta</name>
    <dbReference type="NCBI Taxonomy" id="48709"/>
    <lineage>
        <taxon>Eukaryota</taxon>
        <taxon>Metazoa</taxon>
        <taxon>Ecdysozoa</taxon>
        <taxon>Arthropoda</taxon>
        <taxon>Hexapoda</taxon>
        <taxon>Collembola</taxon>
        <taxon>Entomobryomorpha</taxon>
        <taxon>Entomobryoidea</taxon>
        <taxon>Orchesellidae</taxon>
        <taxon>Orchesellinae</taxon>
        <taxon>Orchesella</taxon>
    </lineage>
</organism>
<sequence length="90" mass="10100">MGSTSKKHRNFILEPIGSKPITAIAGIGPVYGKKLEEAGYDKAYVLLGHFLVLKKSKEKFVNWMNITAGVSNHYAEQTHKCLDEWCNSFL</sequence>
<comment type="similarity">
    <text evidence="4">Belongs to the BAF family.</text>
</comment>
<evidence type="ECO:0000313" key="7">
    <source>
        <dbReference type="EMBL" id="ODM99046.1"/>
    </source>
</evidence>
<dbReference type="PANTHER" id="PTHR47507:SF6">
    <property type="entry name" value="BARRIER-TO-AUTOINTEGRATION FACTOR"/>
    <property type="match status" value="1"/>
</dbReference>
<comment type="caution">
    <text evidence="7">The sequence shown here is derived from an EMBL/GenBank/DDBJ whole genome shotgun (WGS) entry which is preliminary data.</text>
</comment>
<dbReference type="GO" id="GO:0051276">
    <property type="term" value="P:chromosome organization"/>
    <property type="evidence" value="ECO:0007669"/>
    <property type="project" value="TreeGrafter"/>
</dbReference>
<dbReference type="AlphaFoldDB" id="A0A1D2N177"/>
<dbReference type="STRING" id="48709.A0A1D2N177"/>
<dbReference type="InterPro" id="IPR036617">
    <property type="entry name" value="BAF_sf"/>
</dbReference>
<evidence type="ECO:0000313" key="8">
    <source>
        <dbReference type="Proteomes" id="UP000094527"/>
    </source>
</evidence>
<evidence type="ECO:0000256" key="2">
    <source>
        <dbReference type="ARBA" id="ARBA00023125"/>
    </source>
</evidence>
<comment type="subunit">
    <text evidence="5">Interacts with emr-1 and lem-2. Interacts with lem-4l, leading to decreased phosphorylation by VRK1 and promoting dephosphorylation by protein phosphatase 2A (PP2A).</text>
</comment>
<dbReference type="PANTHER" id="PTHR47507">
    <property type="entry name" value="BARRIER TO AUTOINTEGRATION FACTOR 2"/>
    <property type="match status" value="1"/>
</dbReference>
<reference evidence="7 8" key="1">
    <citation type="journal article" date="2016" name="Genome Biol. Evol.">
        <title>Gene Family Evolution Reflects Adaptation to Soil Environmental Stressors in the Genome of the Collembolan Orchesella cincta.</title>
        <authorList>
            <person name="Faddeeva-Vakhrusheva A."/>
            <person name="Derks M.F."/>
            <person name="Anvar S.Y."/>
            <person name="Agamennone V."/>
            <person name="Suring W."/>
            <person name="Smit S."/>
            <person name="van Straalen N.M."/>
            <person name="Roelofs D."/>
        </authorList>
    </citation>
    <scope>NUCLEOTIDE SEQUENCE [LARGE SCALE GENOMIC DNA]</scope>
    <source>
        <tissue evidence="7">Mixed pool</tissue>
    </source>
</reference>
<accession>A0A1D2N177</accession>
<evidence type="ECO:0000256" key="1">
    <source>
        <dbReference type="ARBA" id="ARBA00004123"/>
    </source>
</evidence>
<evidence type="ECO:0000256" key="5">
    <source>
        <dbReference type="ARBA" id="ARBA00064955"/>
    </source>
</evidence>
<dbReference type="FunFam" id="1.10.150.40:FF:000005">
    <property type="entry name" value="Barrier-to-autointegration factor 1"/>
    <property type="match status" value="1"/>
</dbReference>
<dbReference type="InterPro" id="IPR051387">
    <property type="entry name" value="BAF"/>
</dbReference>
<dbReference type="OMA" id="KWIICCC"/>
<keyword evidence="3" id="KW-0539">Nucleus</keyword>
<dbReference type="GO" id="GO:0005634">
    <property type="term" value="C:nucleus"/>
    <property type="evidence" value="ECO:0007669"/>
    <property type="project" value="UniProtKB-SubCell"/>
</dbReference>
<dbReference type="SMART" id="SM01023">
    <property type="entry name" value="BAF"/>
    <property type="match status" value="1"/>
</dbReference>
<dbReference type="GO" id="GO:0003677">
    <property type="term" value="F:DNA binding"/>
    <property type="evidence" value="ECO:0007669"/>
    <property type="project" value="UniProtKB-KW"/>
</dbReference>
<dbReference type="Proteomes" id="UP000094527">
    <property type="component" value="Unassembled WGS sequence"/>
</dbReference>
<evidence type="ECO:0000256" key="4">
    <source>
        <dbReference type="ARBA" id="ARBA00038496"/>
    </source>
</evidence>